<sequence length="224" mass="23932">MHLSAILPATLLVATALAAPLAPRGPTKTTAPDAESIILATAPKSAFCDPAADFAAECRTAAEAAPYLIKAFSDHKIYAPAEISALLSLIAFETGDLKYNRNHFPAPGRPGQGTRNLQMINFNLAYALDVPELRAEAESITAGVGADSLTDDQKNKVLELVLPDKYSWASAAWFLTTQCDASVRAALQSGSREGLDKYLSECVGTEVTDDRVAYWQRAKDAFGI</sequence>
<dbReference type="STRING" id="100787.A0A0G4KTH2"/>
<evidence type="ECO:0000313" key="2">
    <source>
        <dbReference type="EMBL" id="CRK13108.1"/>
    </source>
</evidence>
<keyword evidence="3" id="KW-1185">Reference proteome</keyword>
<feature type="non-terminal residue" evidence="2">
    <location>
        <position position="224"/>
    </location>
</feature>
<feature type="signal peptide" evidence="1">
    <location>
        <begin position="1"/>
        <end position="18"/>
    </location>
</feature>
<dbReference type="Proteomes" id="UP000044602">
    <property type="component" value="Unassembled WGS sequence"/>
</dbReference>
<organism evidence="2 3">
    <name type="scientific">Verticillium longisporum</name>
    <name type="common">Verticillium dahliae var. longisporum</name>
    <dbReference type="NCBI Taxonomy" id="100787"/>
    <lineage>
        <taxon>Eukaryota</taxon>
        <taxon>Fungi</taxon>
        <taxon>Dikarya</taxon>
        <taxon>Ascomycota</taxon>
        <taxon>Pezizomycotina</taxon>
        <taxon>Sordariomycetes</taxon>
        <taxon>Hypocreomycetidae</taxon>
        <taxon>Glomerellales</taxon>
        <taxon>Plectosphaerellaceae</taxon>
        <taxon>Verticillium</taxon>
    </lineage>
</organism>
<dbReference type="AlphaFoldDB" id="A0A0G4KTH2"/>
<dbReference type="EMBL" id="CVQH01004446">
    <property type="protein sequence ID" value="CRK13108.1"/>
    <property type="molecule type" value="Genomic_DNA"/>
</dbReference>
<protein>
    <submittedName>
        <fullName evidence="2">Uncharacterized protein</fullName>
    </submittedName>
</protein>
<evidence type="ECO:0000256" key="1">
    <source>
        <dbReference type="SAM" id="SignalP"/>
    </source>
</evidence>
<proteinExistence type="predicted"/>
<accession>A0A0G4KTH2</accession>
<evidence type="ECO:0000313" key="3">
    <source>
        <dbReference type="Proteomes" id="UP000044602"/>
    </source>
</evidence>
<keyword evidence="1" id="KW-0732">Signal</keyword>
<reference evidence="2 3" key="1">
    <citation type="submission" date="2015-05" db="EMBL/GenBank/DDBJ databases">
        <authorList>
            <person name="Wang D.B."/>
            <person name="Wang M."/>
        </authorList>
    </citation>
    <scope>NUCLEOTIDE SEQUENCE [LARGE SCALE GENOMIC DNA]</scope>
    <source>
        <strain evidence="2">VL1</strain>
    </source>
</reference>
<feature type="chain" id="PRO_5002565773" evidence="1">
    <location>
        <begin position="19"/>
        <end position="224"/>
    </location>
</feature>
<gene>
    <name evidence="2" type="ORF">BN1708_002470</name>
</gene>
<name>A0A0G4KTH2_VERLO</name>